<dbReference type="EMBL" id="UOEG01000168">
    <property type="protein sequence ID" value="VAV97853.1"/>
    <property type="molecule type" value="Genomic_DNA"/>
</dbReference>
<evidence type="ECO:0000313" key="1">
    <source>
        <dbReference type="EMBL" id="VAV97853.1"/>
    </source>
</evidence>
<accession>A0A3B0SN61</accession>
<dbReference type="Pfam" id="PF11902">
    <property type="entry name" value="DUF3422"/>
    <property type="match status" value="1"/>
</dbReference>
<sequence length="124" mass="13856">MNARKQRCPMPPITDHPLRYQLTNELHARPFPVLSVPGTAVFMAVKQAPDAVARDRGLDLAHLTVLLDRFGAPHPPPGATHYSGQIGRHVLKWEQHTEFVTYTVFTESLSARAFDPADFAVFPE</sequence>
<gene>
    <name evidence="1" type="ORF">MNBD_ALPHA07-1937</name>
</gene>
<protein>
    <submittedName>
        <fullName evidence="1">Uncharacterized membrane-anchored protein</fullName>
    </submittedName>
</protein>
<dbReference type="InterPro" id="IPR021830">
    <property type="entry name" value="DUF3422"/>
</dbReference>
<name>A0A3B0SN61_9ZZZZ</name>
<reference evidence="1" key="1">
    <citation type="submission" date="2018-06" db="EMBL/GenBank/DDBJ databases">
        <authorList>
            <person name="Zhirakovskaya E."/>
        </authorList>
    </citation>
    <scope>NUCLEOTIDE SEQUENCE</scope>
</reference>
<dbReference type="AlphaFoldDB" id="A0A3B0SN61"/>
<feature type="non-terminal residue" evidence="1">
    <location>
        <position position="124"/>
    </location>
</feature>
<proteinExistence type="predicted"/>
<organism evidence="1">
    <name type="scientific">hydrothermal vent metagenome</name>
    <dbReference type="NCBI Taxonomy" id="652676"/>
    <lineage>
        <taxon>unclassified sequences</taxon>
        <taxon>metagenomes</taxon>
        <taxon>ecological metagenomes</taxon>
    </lineage>
</organism>